<reference evidence="2 3" key="1">
    <citation type="submission" date="2024-10" db="EMBL/GenBank/DDBJ databases">
        <authorList>
            <person name="Topkara A.R."/>
            <person name="Saygin H."/>
        </authorList>
    </citation>
    <scope>NUCLEOTIDE SEQUENCE [LARGE SCALE GENOMIC DNA]</scope>
    <source>
        <strain evidence="2 3">M3C6</strain>
    </source>
</reference>
<dbReference type="Proteomes" id="UP001603978">
    <property type="component" value="Unassembled WGS sequence"/>
</dbReference>
<dbReference type="RefSeq" id="WP_393177945.1">
    <property type="nucleotide sequence ID" value="NZ_JBICRM010000090.1"/>
</dbReference>
<feature type="region of interest" description="Disordered" evidence="1">
    <location>
        <begin position="1"/>
        <end position="45"/>
    </location>
</feature>
<protein>
    <submittedName>
        <fullName evidence="2">Uncharacterized protein</fullName>
    </submittedName>
</protein>
<sequence length="84" mass="9020">MTHIEVRLGGKPVGAARPFTIGRHAHPKARPELPGDTDTSPPAPLTSIDYLRLVDAEHRATQHQPINYSALLSGHAAPGQEETP</sequence>
<evidence type="ECO:0000313" key="2">
    <source>
        <dbReference type="EMBL" id="MFG1711304.1"/>
    </source>
</evidence>
<evidence type="ECO:0000313" key="3">
    <source>
        <dbReference type="Proteomes" id="UP001603978"/>
    </source>
</evidence>
<proteinExistence type="predicted"/>
<dbReference type="EMBL" id="JBICRM010000090">
    <property type="protein sequence ID" value="MFG1711304.1"/>
    <property type="molecule type" value="Genomic_DNA"/>
</dbReference>
<comment type="caution">
    <text evidence="2">The sequence shown here is derived from an EMBL/GenBank/DDBJ whole genome shotgun (WGS) entry which is preliminary data.</text>
</comment>
<evidence type="ECO:0000256" key="1">
    <source>
        <dbReference type="SAM" id="MobiDB-lite"/>
    </source>
</evidence>
<gene>
    <name evidence="2" type="ORF">ACFLIM_49975</name>
</gene>
<name>A0ABW7AV48_9ACTN</name>
<organism evidence="2 3">
    <name type="scientific">Nonomuraea marmarensis</name>
    <dbReference type="NCBI Taxonomy" id="3351344"/>
    <lineage>
        <taxon>Bacteria</taxon>
        <taxon>Bacillati</taxon>
        <taxon>Actinomycetota</taxon>
        <taxon>Actinomycetes</taxon>
        <taxon>Streptosporangiales</taxon>
        <taxon>Streptosporangiaceae</taxon>
        <taxon>Nonomuraea</taxon>
    </lineage>
</organism>
<keyword evidence="3" id="KW-1185">Reference proteome</keyword>
<accession>A0ABW7AV48</accession>